<evidence type="ECO:0000313" key="2">
    <source>
        <dbReference type="Proteomes" id="UP000244906"/>
    </source>
</evidence>
<dbReference type="EMBL" id="QDDL01000006">
    <property type="protein sequence ID" value="PVZ67672.1"/>
    <property type="molecule type" value="Genomic_DNA"/>
</dbReference>
<accession>A0A2V1GYS4</accession>
<dbReference type="AlphaFoldDB" id="A0A2V1GYS4"/>
<name>A0A2V1GYS4_9GAMM</name>
<proteinExistence type="predicted"/>
<reference evidence="1 2" key="1">
    <citation type="submission" date="2018-04" db="EMBL/GenBank/DDBJ databases">
        <title>Thalassorhabdus spongiae gen. nov., sp. nov., isolated from a marine sponge in South-West Iceland.</title>
        <authorList>
            <person name="Knobloch S."/>
            <person name="Daussin A."/>
            <person name="Johannsson R."/>
            <person name="Marteinsson V.T."/>
        </authorList>
    </citation>
    <scope>NUCLEOTIDE SEQUENCE [LARGE SCALE GENOMIC DNA]</scope>
    <source>
        <strain evidence="1 2">Hp12</strain>
    </source>
</reference>
<dbReference type="RefSeq" id="WP_116687868.1">
    <property type="nucleotide sequence ID" value="NZ_CAWNYD010000006.1"/>
</dbReference>
<organism evidence="1 2">
    <name type="scientific">Pelagibaculum spongiae</name>
    <dbReference type="NCBI Taxonomy" id="2080658"/>
    <lineage>
        <taxon>Bacteria</taxon>
        <taxon>Pseudomonadati</taxon>
        <taxon>Pseudomonadota</taxon>
        <taxon>Gammaproteobacteria</taxon>
        <taxon>Oceanospirillales</taxon>
        <taxon>Pelagibaculum</taxon>
    </lineage>
</organism>
<gene>
    <name evidence="1" type="ORF">DC094_14650</name>
</gene>
<protein>
    <submittedName>
        <fullName evidence="1">Uncharacterized protein</fullName>
    </submittedName>
</protein>
<keyword evidence="2" id="KW-1185">Reference proteome</keyword>
<comment type="caution">
    <text evidence="1">The sequence shown here is derived from an EMBL/GenBank/DDBJ whole genome shotgun (WGS) entry which is preliminary data.</text>
</comment>
<sequence length="502" mass="55617">MDRLLKALHFRRRHRTPRTASPSPITPTSQGGTTLLTSGLAVAEPISISFPLARLDNVLSKLPTPYKSLNKAIILYYSAYLDFCAKSEEAKNPQGKTVILLKILQLCNCIKTENIEFSGFIASLHNQISHYGQIGVSSSQQLASSLNRIIEDLLNLTIRVTGIEADIRHAARGRLIFLGAAAAQKYRVQFNGHTLLHYRENPNDRNSGYVNPHGSRPFNISSQVHHVDVLNSKQKDILIPLNSSHLRSSYLVNSGDKLETKQRLAGDESGFCCYIMDRSGNFYTAPHLDLGVDKLDDTEAKHLAGFFHSSYLPASSIACSGSWKVINGKLSAITNASGHFKPGDQHLYFCLLQLQNHVDISNVEVWTFVPPKFNAIKSRGKAPEFMKKFITGEAFDQADSWSQDRMDEDERGLTSAMKGLGAIGISNLPGSTIRELLSPLKTNNLGAVANEFGIDTSLTVEEKDWKEICRKITLENYLLKSQQNWGKIKEASSEGDIGGEWV</sequence>
<evidence type="ECO:0000313" key="1">
    <source>
        <dbReference type="EMBL" id="PVZ67672.1"/>
    </source>
</evidence>
<dbReference type="Proteomes" id="UP000244906">
    <property type="component" value="Unassembled WGS sequence"/>
</dbReference>
<dbReference type="OrthoDB" id="6395466at2"/>